<dbReference type="InterPro" id="IPR013752">
    <property type="entry name" value="KPA_reductase"/>
</dbReference>
<dbReference type="Proteomes" id="UP001203852">
    <property type="component" value="Unassembled WGS sequence"/>
</dbReference>
<evidence type="ECO:0000313" key="5">
    <source>
        <dbReference type="Proteomes" id="UP001203852"/>
    </source>
</evidence>
<feature type="compositionally biased region" description="Acidic residues" evidence="1">
    <location>
        <begin position="496"/>
        <end position="507"/>
    </location>
</feature>
<reference evidence="4" key="1">
    <citation type="journal article" date="2022" name="bioRxiv">
        <title>Deciphering the potential niche of two novel black yeast fungi from a biological soil crust based on their genomes, phenotypes, and melanin regulation.</title>
        <authorList>
            <consortium name="DOE Joint Genome Institute"/>
            <person name="Carr E.C."/>
            <person name="Barton Q."/>
            <person name="Grambo S."/>
            <person name="Sullivan M."/>
            <person name="Renfro C.M."/>
            <person name="Kuo A."/>
            <person name="Pangilinan J."/>
            <person name="Lipzen A."/>
            <person name="Keymanesh K."/>
            <person name="Savage E."/>
            <person name="Barry K."/>
            <person name="Grigoriev I.V."/>
            <person name="Riekhof W.R."/>
            <person name="Harris S.S."/>
        </authorList>
    </citation>
    <scope>NUCLEOTIDE SEQUENCE</scope>
    <source>
        <strain evidence="4">JF 03-4F</strain>
    </source>
</reference>
<comment type="caution">
    <text evidence="4">The sequence shown here is derived from an EMBL/GenBank/DDBJ whole genome shotgun (WGS) entry which is preliminary data.</text>
</comment>
<feature type="compositionally biased region" description="Pro residues" evidence="1">
    <location>
        <begin position="349"/>
        <end position="366"/>
    </location>
</feature>
<dbReference type="FunFam" id="3.40.50.720:FF:000424">
    <property type="entry name" value="Meiotically up-regulated gene 72 protein"/>
    <property type="match status" value="1"/>
</dbReference>
<accession>A0AAN6IC18</accession>
<dbReference type="Pfam" id="PF08546">
    <property type="entry name" value="ApbA_C"/>
    <property type="match status" value="1"/>
</dbReference>
<feature type="region of interest" description="Disordered" evidence="1">
    <location>
        <begin position="330"/>
        <end position="456"/>
    </location>
</feature>
<feature type="compositionally biased region" description="Pro residues" evidence="1">
    <location>
        <begin position="700"/>
        <end position="714"/>
    </location>
</feature>
<feature type="region of interest" description="Disordered" evidence="1">
    <location>
        <begin position="473"/>
        <end position="568"/>
    </location>
</feature>
<dbReference type="GO" id="GO:0005737">
    <property type="term" value="C:cytoplasm"/>
    <property type="evidence" value="ECO:0007669"/>
    <property type="project" value="TreeGrafter"/>
</dbReference>
<name>A0AAN6IC18_9EURO</name>
<evidence type="ECO:0000259" key="3">
    <source>
        <dbReference type="Pfam" id="PF08546"/>
    </source>
</evidence>
<keyword evidence="5" id="KW-1185">Reference proteome</keyword>
<feature type="domain" description="Ketopantoate reductase C-terminal" evidence="3">
    <location>
        <begin position="199"/>
        <end position="322"/>
    </location>
</feature>
<evidence type="ECO:0000256" key="1">
    <source>
        <dbReference type="SAM" id="MobiDB-lite"/>
    </source>
</evidence>
<dbReference type="Gene3D" id="1.10.1040.10">
    <property type="entry name" value="N-(1-d-carboxylethyl)-l-norvaline Dehydrogenase, domain 2"/>
    <property type="match status" value="1"/>
</dbReference>
<feature type="domain" description="Ketopantoate reductase N-terminal" evidence="2">
    <location>
        <begin position="10"/>
        <end position="165"/>
    </location>
</feature>
<evidence type="ECO:0000259" key="2">
    <source>
        <dbReference type="Pfam" id="PF02558"/>
    </source>
</evidence>
<feature type="compositionally biased region" description="Low complexity" evidence="1">
    <location>
        <begin position="747"/>
        <end position="775"/>
    </location>
</feature>
<dbReference type="AlphaFoldDB" id="A0AAN6IC18"/>
<dbReference type="InterPro" id="IPR013328">
    <property type="entry name" value="6PGD_dom2"/>
</dbReference>
<feature type="compositionally biased region" description="Basic residues" evidence="1">
    <location>
        <begin position="482"/>
        <end position="491"/>
    </location>
</feature>
<feature type="region of interest" description="Disordered" evidence="1">
    <location>
        <begin position="601"/>
        <end position="785"/>
    </location>
</feature>
<dbReference type="SUPFAM" id="SSF48179">
    <property type="entry name" value="6-phosphogluconate dehydrogenase C-terminal domain-like"/>
    <property type="match status" value="1"/>
</dbReference>
<dbReference type="Pfam" id="PF02558">
    <property type="entry name" value="ApbA"/>
    <property type="match status" value="1"/>
</dbReference>
<dbReference type="PANTHER" id="PTHR21708:SF25">
    <property type="entry name" value="PROTEIN PAM1-RELATED"/>
    <property type="match status" value="1"/>
</dbReference>
<dbReference type="Gene3D" id="3.40.50.720">
    <property type="entry name" value="NAD(P)-binding Rossmann-like Domain"/>
    <property type="match status" value="1"/>
</dbReference>
<feature type="compositionally biased region" description="Pro residues" evidence="1">
    <location>
        <begin position="374"/>
        <end position="396"/>
    </location>
</feature>
<evidence type="ECO:0000313" key="4">
    <source>
        <dbReference type="EMBL" id="KAI1611948.1"/>
    </source>
</evidence>
<feature type="compositionally biased region" description="Polar residues" evidence="1">
    <location>
        <begin position="611"/>
        <end position="623"/>
    </location>
</feature>
<gene>
    <name evidence="4" type="ORF">EDD36DRAFT_465797</name>
</gene>
<sequence length="785" mass="84742">MAPSPPRLRILSVGGNAVSAFLSWRLQATNACDVTLVWKANYQTVAQYGVSFKSQLFGNERFKPRFVVQTPEEAASQQAAFDYVILCVKALPDVYNLADIIQSVVTPQHTCILVNTTNTLGVENQLEQRFPTNVVLSLVSGADLTQIGSSEFEHTGATEIWVGPSSQNSTIPESIQRDMSEALAMTLTTAQVDCKVSPNIKQQQYERMIGPIAFHPASVLFETSNLSDLIKIPGVYDLVSNVIDELLEIARAQGCTFSSSSKETTIQTMLATSQESSTMYQDFTARRPMEVETYLGSPVQLAKAANVRVPRLETLYTMLRHVNKLNKERPVGAPTASAASSLPQSPSAAQPPPRTISLSSPPPPRQPNGSLNGPLPPRPMRGPPMGPPGRRGPPPVNGFRGPPNSYPPRGPGQLQRRPSYDETNLDEFSHVVLYDEMADGDSTPGPYPEVGGPGSVSLRERELMLREREMHFKQQEMAARIRGARRPPQKPHHQDMDDEDDDDDYFDPMDQRGPPPPPIDPDNFDMMSVTSRRTKRTTSQSQLRKDTFANGAGMRPPSYGKPNMGRHRTSASILSDMPLSGQSILDNPMMAFSSNRYGAVDRKDMTDESRANSLTASRLQEISMNGGAGMGGGPYPGMNGGAGMGGGPYPGPPSRRTSRSPGNPFGPPGRMQGRPSPPNGRPSPPNDMYMQSGMPRNGRPSPPGGMPAPVPRYPPGHGNMIHPQQVEAAGVSKPFPPPKLPVKSLTGSASASAGSGDSGSANIESEPSAHSSTSSFAPRQMLTTQ</sequence>
<feature type="compositionally biased region" description="Basic and acidic residues" evidence="1">
    <location>
        <begin position="601"/>
        <end position="610"/>
    </location>
</feature>
<organism evidence="4 5">
    <name type="scientific">Exophiala viscosa</name>
    <dbReference type="NCBI Taxonomy" id="2486360"/>
    <lineage>
        <taxon>Eukaryota</taxon>
        <taxon>Fungi</taxon>
        <taxon>Dikarya</taxon>
        <taxon>Ascomycota</taxon>
        <taxon>Pezizomycotina</taxon>
        <taxon>Eurotiomycetes</taxon>
        <taxon>Chaetothyriomycetidae</taxon>
        <taxon>Chaetothyriales</taxon>
        <taxon>Herpotrichiellaceae</taxon>
        <taxon>Exophiala</taxon>
    </lineage>
</organism>
<dbReference type="InterPro" id="IPR051402">
    <property type="entry name" value="KPR-Related"/>
</dbReference>
<feature type="compositionally biased region" description="Low complexity" evidence="1">
    <location>
        <begin position="333"/>
        <end position="348"/>
    </location>
</feature>
<feature type="compositionally biased region" description="Pro residues" evidence="1">
    <location>
        <begin position="675"/>
        <end position="685"/>
    </location>
</feature>
<dbReference type="EMBL" id="MU404355">
    <property type="protein sequence ID" value="KAI1611948.1"/>
    <property type="molecule type" value="Genomic_DNA"/>
</dbReference>
<dbReference type="InterPro" id="IPR013332">
    <property type="entry name" value="KPR_N"/>
</dbReference>
<dbReference type="FunFam" id="1.10.1040.10:FF:000017">
    <property type="entry name" value="2-dehydropantoate 2-reductase"/>
    <property type="match status" value="1"/>
</dbReference>
<proteinExistence type="predicted"/>
<feature type="compositionally biased region" description="Gly residues" evidence="1">
    <location>
        <begin position="626"/>
        <end position="648"/>
    </location>
</feature>
<protein>
    <submittedName>
        <fullName evidence="4">2-dehydropantoate 2-reductase</fullName>
    </submittedName>
</protein>
<dbReference type="PANTHER" id="PTHR21708">
    <property type="entry name" value="PROBABLE 2-DEHYDROPANTOATE 2-REDUCTASE"/>
    <property type="match status" value="1"/>
</dbReference>
<feature type="compositionally biased region" description="Low complexity" evidence="1">
    <location>
        <begin position="524"/>
        <end position="542"/>
    </location>
</feature>
<dbReference type="InterPro" id="IPR008927">
    <property type="entry name" value="6-PGluconate_DH-like_C_sf"/>
</dbReference>